<dbReference type="Proteomes" id="UP000292958">
    <property type="component" value="Unassembled WGS sequence"/>
</dbReference>
<accession>A0A4Q7YQ69</accession>
<dbReference type="PANTHER" id="PTHR34653:SF1">
    <property type="entry name" value="FLAGELLAR HOOK-BASAL BODY COMPLEX PROTEIN FLIE"/>
    <property type="match status" value="1"/>
</dbReference>
<evidence type="ECO:0000256" key="4">
    <source>
        <dbReference type="HAMAP-Rule" id="MF_00724"/>
    </source>
</evidence>
<dbReference type="GO" id="GO:0071973">
    <property type="term" value="P:bacterial-type flagellum-dependent cell motility"/>
    <property type="evidence" value="ECO:0007669"/>
    <property type="project" value="InterPro"/>
</dbReference>
<keyword evidence="6" id="KW-0969">Cilium</keyword>
<keyword evidence="7" id="KW-1185">Reference proteome</keyword>
<comment type="subcellular location">
    <subcellularLocation>
        <location evidence="1 4">Bacterial flagellum basal body</location>
    </subcellularLocation>
</comment>
<evidence type="ECO:0000313" key="7">
    <source>
        <dbReference type="Proteomes" id="UP000292958"/>
    </source>
</evidence>
<evidence type="ECO:0000256" key="3">
    <source>
        <dbReference type="ARBA" id="ARBA00023143"/>
    </source>
</evidence>
<name>A0A4Q7YQ69_9BACT</name>
<reference evidence="6 7" key="1">
    <citation type="submission" date="2019-02" db="EMBL/GenBank/DDBJ databases">
        <title>Genomic Encyclopedia of Archaeal and Bacterial Type Strains, Phase II (KMG-II): from individual species to whole genera.</title>
        <authorList>
            <person name="Goeker M."/>
        </authorList>
    </citation>
    <scope>NUCLEOTIDE SEQUENCE [LARGE SCALE GENOMIC DNA]</scope>
    <source>
        <strain evidence="6 7">DSM 18101</strain>
    </source>
</reference>
<dbReference type="GO" id="GO:0005198">
    <property type="term" value="F:structural molecule activity"/>
    <property type="evidence" value="ECO:0007669"/>
    <property type="project" value="UniProtKB-UniRule"/>
</dbReference>
<sequence>MSDVLMGSKISAANGFNSIVSQGSGVAGGVNGKDETGTPFAGLLQSMVQQTSALDDQASTAVSGLLSGQGVDIHQAMIATQKANMAFELALQVRNKAVGAYQQMMGMQF</sequence>
<keyword evidence="3 4" id="KW-0975">Bacterial flagellum</keyword>
<evidence type="ECO:0000256" key="1">
    <source>
        <dbReference type="ARBA" id="ARBA00004117"/>
    </source>
</evidence>
<dbReference type="NCBIfam" id="TIGR00205">
    <property type="entry name" value="fliE"/>
    <property type="match status" value="1"/>
</dbReference>
<keyword evidence="6" id="KW-0282">Flagellum</keyword>
<comment type="similarity">
    <text evidence="2 4">Belongs to the FliE family.</text>
</comment>
<comment type="caution">
    <text evidence="6">The sequence shown here is derived from an EMBL/GenBank/DDBJ whole genome shotgun (WGS) entry which is preliminary data.</text>
</comment>
<gene>
    <name evidence="4" type="primary">fliE</name>
    <name evidence="6" type="ORF">BDD14_0974</name>
</gene>
<dbReference type="Pfam" id="PF02049">
    <property type="entry name" value="FliE"/>
    <property type="match status" value="1"/>
</dbReference>
<evidence type="ECO:0000256" key="2">
    <source>
        <dbReference type="ARBA" id="ARBA00009272"/>
    </source>
</evidence>
<dbReference type="GO" id="GO:0003774">
    <property type="term" value="F:cytoskeletal motor activity"/>
    <property type="evidence" value="ECO:0007669"/>
    <property type="project" value="InterPro"/>
</dbReference>
<dbReference type="RefSeq" id="WP_242617738.1">
    <property type="nucleotide sequence ID" value="NZ_SHKW01000001.1"/>
</dbReference>
<dbReference type="HAMAP" id="MF_00724">
    <property type="entry name" value="FliE"/>
    <property type="match status" value="1"/>
</dbReference>
<dbReference type="EMBL" id="SHKW01000001">
    <property type="protein sequence ID" value="RZU39588.1"/>
    <property type="molecule type" value="Genomic_DNA"/>
</dbReference>
<evidence type="ECO:0000256" key="5">
    <source>
        <dbReference type="NCBIfam" id="TIGR00205"/>
    </source>
</evidence>
<dbReference type="AlphaFoldDB" id="A0A4Q7YQ69"/>
<protein>
    <recommendedName>
        <fullName evidence="4 5">Flagellar hook-basal body complex protein FliE</fullName>
    </recommendedName>
</protein>
<evidence type="ECO:0000313" key="6">
    <source>
        <dbReference type="EMBL" id="RZU39588.1"/>
    </source>
</evidence>
<keyword evidence="6" id="KW-0966">Cell projection</keyword>
<proteinExistence type="inferred from homology"/>
<dbReference type="PANTHER" id="PTHR34653">
    <property type="match status" value="1"/>
</dbReference>
<dbReference type="PRINTS" id="PR01006">
    <property type="entry name" value="FLGHOOKFLIE"/>
</dbReference>
<organism evidence="6 7">
    <name type="scientific">Edaphobacter modestus</name>
    <dbReference type="NCBI Taxonomy" id="388466"/>
    <lineage>
        <taxon>Bacteria</taxon>
        <taxon>Pseudomonadati</taxon>
        <taxon>Acidobacteriota</taxon>
        <taxon>Terriglobia</taxon>
        <taxon>Terriglobales</taxon>
        <taxon>Acidobacteriaceae</taxon>
        <taxon>Edaphobacter</taxon>
    </lineage>
</organism>
<dbReference type="InterPro" id="IPR001624">
    <property type="entry name" value="FliE"/>
</dbReference>
<dbReference type="GO" id="GO:0009425">
    <property type="term" value="C:bacterial-type flagellum basal body"/>
    <property type="evidence" value="ECO:0007669"/>
    <property type="project" value="UniProtKB-SubCell"/>
</dbReference>